<dbReference type="GO" id="GO:0003714">
    <property type="term" value="F:transcription corepressor activity"/>
    <property type="evidence" value="ECO:0007669"/>
    <property type="project" value="InterPro"/>
</dbReference>
<dbReference type="InterPro" id="IPR036600">
    <property type="entry name" value="PAH_sf"/>
</dbReference>
<dbReference type="Proteomes" id="UP000712281">
    <property type="component" value="Unassembled WGS sequence"/>
</dbReference>
<evidence type="ECO:0000313" key="7">
    <source>
        <dbReference type="EMBL" id="KAF2555431.1"/>
    </source>
</evidence>
<dbReference type="FunFam" id="1.20.1160.11:FF:000003">
    <property type="entry name" value="Paired amphipathic helix SIN3-like protein"/>
    <property type="match status" value="1"/>
</dbReference>
<keyword evidence="2" id="KW-0678">Repressor</keyword>
<gene>
    <name evidence="7" type="ORF">F2Q68_00013170</name>
</gene>
<evidence type="ECO:0000259" key="6">
    <source>
        <dbReference type="Pfam" id="PF16879"/>
    </source>
</evidence>
<keyword evidence="3" id="KW-0677">Repeat</keyword>
<dbReference type="PROSITE" id="PS51477">
    <property type="entry name" value="PAH"/>
    <property type="match status" value="2"/>
</dbReference>
<evidence type="ECO:0000313" key="8">
    <source>
        <dbReference type="Proteomes" id="UP000712281"/>
    </source>
</evidence>
<protein>
    <recommendedName>
        <fullName evidence="6">Sin3 C-terminal domain-containing protein</fullName>
    </recommendedName>
</protein>
<dbReference type="InterPro" id="IPR039774">
    <property type="entry name" value="Sin3-like"/>
</dbReference>
<keyword evidence="4 5" id="KW-0539">Nucleus</keyword>
<reference evidence="7" key="1">
    <citation type="submission" date="2019-12" db="EMBL/GenBank/DDBJ databases">
        <title>Genome sequencing and annotation of Brassica cretica.</title>
        <authorList>
            <person name="Studholme D.J."/>
            <person name="Sarris P.F."/>
        </authorList>
    </citation>
    <scope>NUCLEOTIDE SEQUENCE</scope>
    <source>
        <strain evidence="7">PFS-001/15</strain>
        <tissue evidence="7">Leaf</tissue>
    </source>
</reference>
<dbReference type="EMBL" id="QGKW02001940">
    <property type="protein sequence ID" value="KAF2555431.1"/>
    <property type="molecule type" value="Genomic_DNA"/>
</dbReference>
<comment type="caution">
    <text evidence="7">The sequence shown here is derived from an EMBL/GenBank/DDBJ whole genome shotgun (WGS) entry which is preliminary data.</text>
</comment>
<name>A0A8S9H8N8_BRACR</name>
<organism evidence="7 8">
    <name type="scientific">Brassica cretica</name>
    <name type="common">Mustard</name>
    <dbReference type="NCBI Taxonomy" id="69181"/>
    <lineage>
        <taxon>Eukaryota</taxon>
        <taxon>Viridiplantae</taxon>
        <taxon>Streptophyta</taxon>
        <taxon>Embryophyta</taxon>
        <taxon>Tracheophyta</taxon>
        <taxon>Spermatophyta</taxon>
        <taxon>Magnoliopsida</taxon>
        <taxon>eudicotyledons</taxon>
        <taxon>Gunneridae</taxon>
        <taxon>Pentapetalae</taxon>
        <taxon>rosids</taxon>
        <taxon>malvids</taxon>
        <taxon>Brassicales</taxon>
        <taxon>Brassicaceae</taxon>
        <taxon>Brassiceae</taxon>
        <taxon>Brassica</taxon>
    </lineage>
</organism>
<dbReference type="GO" id="GO:0000122">
    <property type="term" value="P:negative regulation of transcription by RNA polymerase II"/>
    <property type="evidence" value="ECO:0007669"/>
    <property type="project" value="TreeGrafter"/>
</dbReference>
<dbReference type="GO" id="GO:0000785">
    <property type="term" value="C:chromatin"/>
    <property type="evidence" value="ECO:0007669"/>
    <property type="project" value="TreeGrafter"/>
</dbReference>
<dbReference type="PANTHER" id="PTHR12346">
    <property type="entry name" value="SIN3B-RELATED"/>
    <property type="match status" value="1"/>
</dbReference>
<dbReference type="PANTHER" id="PTHR12346:SF24">
    <property type="entry name" value="PAIRED AMPHIPATHIC HELIX PROTEIN SIN3-LIKE 6"/>
    <property type="match status" value="1"/>
</dbReference>
<dbReference type="SUPFAM" id="SSF47762">
    <property type="entry name" value="PAH2 domain"/>
    <property type="match status" value="2"/>
</dbReference>
<evidence type="ECO:0000256" key="5">
    <source>
        <dbReference type="PROSITE-ProRule" id="PRU00810"/>
    </source>
</evidence>
<dbReference type="InterPro" id="IPR031693">
    <property type="entry name" value="Sin3_C"/>
</dbReference>
<feature type="domain" description="Sin3 C-terminal" evidence="6">
    <location>
        <begin position="180"/>
        <end position="330"/>
    </location>
</feature>
<dbReference type="Pfam" id="PF16879">
    <property type="entry name" value="Sin3a_C"/>
    <property type="match status" value="1"/>
</dbReference>
<dbReference type="Pfam" id="PF02671">
    <property type="entry name" value="PAH"/>
    <property type="match status" value="2"/>
</dbReference>
<dbReference type="InterPro" id="IPR003822">
    <property type="entry name" value="PAH"/>
</dbReference>
<evidence type="ECO:0000256" key="4">
    <source>
        <dbReference type="ARBA" id="ARBA00023242"/>
    </source>
</evidence>
<proteinExistence type="predicted"/>
<accession>A0A8S9H8N8</accession>
<evidence type="ECO:0000256" key="2">
    <source>
        <dbReference type="ARBA" id="ARBA00022491"/>
    </source>
</evidence>
<dbReference type="Gene3D" id="1.20.1160.11">
    <property type="entry name" value="Paired amphipathic helix"/>
    <property type="match status" value="2"/>
</dbReference>
<sequence>MKRERETKNNNRGLTTSDALHYLKTVRNIFHDNVGKYETFLEVMRDFKAQRVDTAGVIERIKDLFKGYNDLLLGFNTFLPKDHTITLSPEEEKPKTKVDYNDAISFVTKIKARFGGDEDAYKSFLDILNLYRKDKKSISEVYKEVTLLFKGHEDLLVEFVNFLPSCSESTSTKNEVPLQKLHAVAADETDTKLVQLYAYENCRRKGRFFDLVYHENARALLHEANMYRIIYSTVETSLSIQLMNSHPEVTGAAMEPGFADYLQNDFLTSVNDEEKHGVFLKRNKEKLTGIDESSGMLVAMEGLNVINGIEAKMACSTSKVKYIANTSDLLYRSKQRKRNSMGQRLKRVLVLRFLVAKVL</sequence>
<dbReference type="GO" id="GO:0000118">
    <property type="term" value="C:histone deacetylase complex"/>
    <property type="evidence" value="ECO:0007669"/>
    <property type="project" value="TreeGrafter"/>
</dbReference>
<dbReference type="FunFam" id="1.20.1160.11:FF:000001">
    <property type="entry name" value="Paired amphipathic helix protein Sin3"/>
    <property type="match status" value="1"/>
</dbReference>
<evidence type="ECO:0000256" key="3">
    <source>
        <dbReference type="ARBA" id="ARBA00022737"/>
    </source>
</evidence>
<comment type="subcellular location">
    <subcellularLocation>
        <location evidence="1 5">Nucleus</location>
    </subcellularLocation>
</comment>
<dbReference type="AlphaFoldDB" id="A0A8S9H8N8"/>
<evidence type="ECO:0000256" key="1">
    <source>
        <dbReference type="ARBA" id="ARBA00004123"/>
    </source>
</evidence>